<name>A0AA46UQX1_VIBPH</name>
<dbReference type="SUPFAM" id="SSF52540">
    <property type="entry name" value="P-loop containing nucleoside triphosphate hydrolases"/>
    <property type="match status" value="1"/>
</dbReference>
<organism evidence="2 3">
    <name type="scientific">Vibrio parahaemolyticus</name>
    <dbReference type="NCBI Taxonomy" id="670"/>
    <lineage>
        <taxon>Bacteria</taxon>
        <taxon>Pseudomonadati</taxon>
        <taxon>Pseudomonadota</taxon>
        <taxon>Gammaproteobacteria</taxon>
        <taxon>Vibrionales</taxon>
        <taxon>Vibrionaceae</taxon>
        <taxon>Vibrio</taxon>
    </lineage>
</organism>
<dbReference type="Pfam" id="PF00004">
    <property type="entry name" value="AAA"/>
    <property type="match status" value="1"/>
</dbReference>
<dbReference type="PANTHER" id="PTHR46411">
    <property type="entry name" value="FAMILY ATPASE, PUTATIVE-RELATED"/>
    <property type="match status" value="1"/>
</dbReference>
<dbReference type="AlphaFoldDB" id="A0AA46UQX1"/>
<accession>A0AA46UQX1</accession>
<dbReference type="InterPro" id="IPR003959">
    <property type="entry name" value="ATPase_AAA_core"/>
</dbReference>
<evidence type="ECO:0000313" key="2">
    <source>
        <dbReference type="EMBL" id="UYV30006.1"/>
    </source>
</evidence>
<geneLocation type="plasmid" evidence="2 3">
    <name>pVP-16-VB00198-1</name>
</geneLocation>
<keyword evidence="2" id="KW-0614">Plasmid</keyword>
<dbReference type="EMBL" id="CP097357">
    <property type="protein sequence ID" value="UYV30006.1"/>
    <property type="molecule type" value="Genomic_DNA"/>
</dbReference>
<gene>
    <name evidence="2" type="ORF">M5598_28890</name>
</gene>
<protein>
    <submittedName>
        <fullName evidence="2">ATP-binding protein</fullName>
    </submittedName>
</protein>
<evidence type="ECO:0000313" key="3">
    <source>
        <dbReference type="Proteomes" id="UP001163036"/>
    </source>
</evidence>
<keyword evidence="2" id="KW-0547">Nucleotide-binding</keyword>
<dbReference type="InterPro" id="IPR027417">
    <property type="entry name" value="P-loop_NTPase"/>
</dbReference>
<feature type="domain" description="ATPase AAA-type core" evidence="1">
    <location>
        <begin position="360"/>
        <end position="474"/>
    </location>
</feature>
<dbReference type="Gene3D" id="3.40.50.300">
    <property type="entry name" value="P-loop containing nucleotide triphosphate hydrolases"/>
    <property type="match status" value="1"/>
</dbReference>
<evidence type="ECO:0000259" key="1">
    <source>
        <dbReference type="Pfam" id="PF00004"/>
    </source>
</evidence>
<dbReference type="GO" id="GO:0005524">
    <property type="term" value="F:ATP binding"/>
    <property type="evidence" value="ECO:0007669"/>
    <property type="project" value="UniProtKB-KW"/>
</dbReference>
<sequence length="558" mass="64443">MNIVILKKNAEHYKKMLQSKGFEDESMIFDQVRFGRDNDKIDFEFNGTISNELINALIEISKELNDIVGLRECEKLKMLIDQNDTTIIKSLKTFRKSLEEYLLKDHLDGWVYRLTENNIFIPFLVSNIVHSPSNPATGEQAAVKVYYDFNSPKFSSRHGTRKEFFIFYLKDIHGYTLSTILAKKGLFKETKELQSRYNNQIALYEQYSRQIGAQFIGNGSSESMDSRTYRKIKNDKLVVDEEPNRPNEFNQTTRTALNKGSRMDLGYFDDDNITESDDFKVMVHRIPYHPFIKMFSLAHHECVWMLADEIVPYEYTSDLSDKLVLPEDHKDLIDILINDADIVLDDIVGNKSGGTAILSKGAAGLGKTLTAEVYAECVQKPLYSVHAGQLGIKPEEIEKRLEKILDNAEKWKAILLLDEADVYIRRRDNDMSHSAIVAAFLRKIERYNGILFMTTNRENDVDEAIASRCSAILKYELPSDDELFRIWTVLSNHYKIEMSNELINKLIDNIDNMVGRDVKELLKLAARYKSQRNVEIDYDIFRKCAIFRGLSFKGKVNK</sequence>
<dbReference type="GO" id="GO:0016887">
    <property type="term" value="F:ATP hydrolysis activity"/>
    <property type="evidence" value="ECO:0007669"/>
    <property type="project" value="InterPro"/>
</dbReference>
<dbReference type="Proteomes" id="UP001163036">
    <property type="component" value="Plasmid pVP-16-VB00198-1"/>
</dbReference>
<keyword evidence="2" id="KW-0067">ATP-binding</keyword>
<proteinExistence type="predicted"/>
<dbReference type="RefSeq" id="WP_053312635.1">
    <property type="nucleotide sequence ID" value="NZ_CP062152.1"/>
</dbReference>
<reference evidence="2" key="1">
    <citation type="submission" date="2022-05" db="EMBL/GenBank/DDBJ databases">
        <title>Megaplasmid of Vibrio parahaemolyticus.</title>
        <authorList>
            <person name="Strauch E."/>
            <person name="Borowiak M."/>
        </authorList>
    </citation>
    <scope>NUCLEOTIDE SEQUENCE</scope>
    <source>
        <strain evidence="2">16-VB00198</strain>
        <plasmid evidence="2">pVP-16-VB00198-1</plasmid>
    </source>
</reference>
<dbReference type="PANTHER" id="PTHR46411:SF2">
    <property type="entry name" value="AAA+ ATPASE DOMAIN-CONTAINING PROTEIN"/>
    <property type="match status" value="1"/>
</dbReference>